<dbReference type="Pfam" id="PF02195">
    <property type="entry name" value="ParB_N"/>
    <property type="match status" value="1"/>
</dbReference>
<dbReference type="GO" id="GO:0007059">
    <property type="term" value="P:chromosome segregation"/>
    <property type="evidence" value="ECO:0007669"/>
    <property type="project" value="TreeGrafter"/>
</dbReference>
<evidence type="ECO:0000259" key="1">
    <source>
        <dbReference type="SMART" id="SM00470"/>
    </source>
</evidence>
<evidence type="ECO:0000313" key="3">
    <source>
        <dbReference type="Proteomes" id="UP000603545"/>
    </source>
</evidence>
<name>A0A8J6T9N9_9BACT</name>
<gene>
    <name evidence="2" type="ORF">H8E80_01170</name>
</gene>
<feature type="domain" description="ParB-like N-terminal" evidence="1">
    <location>
        <begin position="6"/>
        <end position="96"/>
    </location>
</feature>
<dbReference type="Gene3D" id="1.10.10.2830">
    <property type="match status" value="1"/>
</dbReference>
<dbReference type="InterPro" id="IPR050336">
    <property type="entry name" value="Chromosome_partition/occlusion"/>
</dbReference>
<organism evidence="2 3">
    <name type="scientific">Candidatus Desulfaltia bathyphila</name>
    <dbReference type="NCBI Taxonomy" id="2841697"/>
    <lineage>
        <taxon>Bacteria</taxon>
        <taxon>Pseudomonadati</taxon>
        <taxon>Thermodesulfobacteriota</taxon>
        <taxon>Desulfobacteria</taxon>
        <taxon>Desulfobacterales</taxon>
        <taxon>Desulfobacterales incertae sedis</taxon>
        <taxon>Candidatus Desulfaltia</taxon>
    </lineage>
</organism>
<dbReference type="SMART" id="SM00470">
    <property type="entry name" value="ParB"/>
    <property type="match status" value="1"/>
</dbReference>
<dbReference type="EMBL" id="JACNLL010000016">
    <property type="protein sequence ID" value="MBC8198646.1"/>
    <property type="molecule type" value="Genomic_DNA"/>
</dbReference>
<protein>
    <submittedName>
        <fullName evidence="2">ParB N-terminal domain-containing protein</fullName>
    </submittedName>
</protein>
<dbReference type="GO" id="GO:0005694">
    <property type="term" value="C:chromosome"/>
    <property type="evidence" value="ECO:0007669"/>
    <property type="project" value="TreeGrafter"/>
</dbReference>
<sequence>MRFNIKTVPLSCIDSEDNTYRVTTKTKLDDLINSINKVGLINPPLLIAKGSAFTIICGFCRIEACRYLGWAALEVKILGSDASRLQCAKIAIADNTMQRQLNLIEKSKALSMLSSFYKDSISLSKAASELGLPDNPALIKKIKNICRLPLSVQDCILSNTIPLSIAVELGMLEQDAAILLVNLFHEFKLSLNKQKEIIILIKEIAFRENISIMEALRKCDFPDILNREDLDRTQKTQKIRAYLKQRRFPEITRAKRKFENNVKELKLGKGIKLIPPADFEGSNYMLNLRFNSIKELQERAVKLNNIVKDPILEKIL</sequence>
<dbReference type="PANTHER" id="PTHR33375:SF1">
    <property type="entry name" value="CHROMOSOME-PARTITIONING PROTEIN PARB-RELATED"/>
    <property type="match status" value="1"/>
</dbReference>
<dbReference type="Gene3D" id="3.90.1530.30">
    <property type="match status" value="1"/>
</dbReference>
<dbReference type="SUPFAM" id="SSF110849">
    <property type="entry name" value="ParB/Sulfiredoxin"/>
    <property type="match status" value="1"/>
</dbReference>
<dbReference type="InterPro" id="IPR036086">
    <property type="entry name" value="ParB/Sulfiredoxin_sf"/>
</dbReference>
<evidence type="ECO:0000313" key="2">
    <source>
        <dbReference type="EMBL" id="MBC8198646.1"/>
    </source>
</evidence>
<dbReference type="Proteomes" id="UP000603545">
    <property type="component" value="Unassembled WGS sequence"/>
</dbReference>
<reference evidence="2 3" key="1">
    <citation type="submission" date="2020-08" db="EMBL/GenBank/DDBJ databases">
        <title>Bridging the membrane lipid divide: bacteria of the FCB group superphylum have the potential to synthesize archaeal ether lipids.</title>
        <authorList>
            <person name="Villanueva L."/>
            <person name="Von Meijenfeldt F.A.B."/>
            <person name="Westbye A.B."/>
            <person name="Yadav S."/>
            <person name="Hopmans E.C."/>
            <person name="Dutilh B.E."/>
            <person name="Sinninghe Damste J.S."/>
        </authorList>
    </citation>
    <scope>NUCLEOTIDE SEQUENCE [LARGE SCALE GENOMIC DNA]</scope>
    <source>
        <strain evidence="2">NIOZ-UU82</strain>
    </source>
</reference>
<dbReference type="AlphaFoldDB" id="A0A8J6T9N9"/>
<dbReference type="SUPFAM" id="SSF109709">
    <property type="entry name" value="KorB DNA-binding domain-like"/>
    <property type="match status" value="1"/>
</dbReference>
<dbReference type="InterPro" id="IPR003115">
    <property type="entry name" value="ParB_N"/>
</dbReference>
<accession>A0A8J6T9N9</accession>
<comment type="caution">
    <text evidence="2">The sequence shown here is derived from an EMBL/GenBank/DDBJ whole genome shotgun (WGS) entry which is preliminary data.</text>
</comment>
<proteinExistence type="predicted"/>
<dbReference type="PANTHER" id="PTHR33375">
    <property type="entry name" value="CHROMOSOME-PARTITIONING PROTEIN PARB-RELATED"/>
    <property type="match status" value="1"/>
</dbReference>